<dbReference type="Proteomes" id="UP000536179">
    <property type="component" value="Unassembled WGS sequence"/>
</dbReference>
<feature type="region of interest" description="Disordered" evidence="1">
    <location>
        <begin position="1"/>
        <end position="44"/>
    </location>
</feature>
<dbReference type="EMBL" id="JACHXU010000035">
    <property type="protein sequence ID" value="MBB3210322.1"/>
    <property type="molecule type" value="Genomic_DNA"/>
</dbReference>
<comment type="caution">
    <text evidence="2">The sequence shown here is derived from an EMBL/GenBank/DDBJ whole genome shotgun (WGS) entry which is preliminary data.</text>
</comment>
<keyword evidence="3" id="KW-1185">Reference proteome</keyword>
<protein>
    <submittedName>
        <fullName evidence="2">Uncharacterized protein</fullName>
    </submittedName>
</protein>
<dbReference type="AlphaFoldDB" id="A0A7W5H850"/>
<accession>A0A7W5H850</accession>
<organism evidence="2 3">
    <name type="scientific">Aporhodopirellula rubra</name>
    <dbReference type="NCBI Taxonomy" id="980271"/>
    <lineage>
        <taxon>Bacteria</taxon>
        <taxon>Pseudomonadati</taxon>
        <taxon>Planctomycetota</taxon>
        <taxon>Planctomycetia</taxon>
        <taxon>Pirellulales</taxon>
        <taxon>Pirellulaceae</taxon>
        <taxon>Aporhodopirellula</taxon>
    </lineage>
</organism>
<feature type="compositionally biased region" description="Polar residues" evidence="1">
    <location>
        <begin position="35"/>
        <end position="44"/>
    </location>
</feature>
<gene>
    <name evidence="2" type="ORF">FHS27_006169</name>
</gene>
<evidence type="ECO:0000313" key="3">
    <source>
        <dbReference type="Proteomes" id="UP000536179"/>
    </source>
</evidence>
<reference evidence="2 3" key="1">
    <citation type="submission" date="2020-08" db="EMBL/GenBank/DDBJ databases">
        <title>Genomic Encyclopedia of Type Strains, Phase III (KMG-III): the genomes of soil and plant-associated and newly described type strains.</title>
        <authorList>
            <person name="Whitman W."/>
        </authorList>
    </citation>
    <scope>NUCLEOTIDE SEQUENCE [LARGE SCALE GENOMIC DNA]</scope>
    <source>
        <strain evidence="2 3">CECT 8075</strain>
    </source>
</reference>
<evidence type="ECO:0000313" key="2">
    <source>
        <dbReference type="EMBL" id="MBB3210322.1"/>
    </source>
</evidence>
<sequence length="44" mass="4842">MSVSQGAVGMPLRQITRYEFDASMPSVRNDKASRPMQSNTVSNP</sequence>
<name>A0A7W5H850_9BACT</name>
<proteinExistence type="predicted"/>
<evidence type="ECO:0000256" key="1">
    <source>
        <dbReference type="SAM" id="MobiDB-lite"/>
    </source>
</evidence>